<organism evidence="1 2">
    <name type="scientific">Peptostreptococcus canis</name>
    <dbReference type="NCBI Taxonomy" id="1159213"/>
    <lineage>
        <taxon>Bacteria</taxon>
        <taxon>Bacillati</taxon>
        <taxon>Bacillota</taxon>
        <taxon>Clostridia</taxon>
        <taxon>Peptostreptococcales</taxon>
        <taxon>Peptostreptococcaceae</taxon>
        <taxon>Peptostreptococcus</taxon>
    </lineage>
</organism>
<accession>A0ABR6TIH6</accession>
<evidence type="ECO:0000313" key="1">
    <source>
        <dbReference type="EMBL" id="MBC2575220.1"/>
    </source>
</evidence>
<sequence>MKLNGKTSTGFEYEIDVDKLDDMNFIELLSEVDSNPILLPKIIEFMLGKDGKKKLYEHVSEENGRVSIKKIEQEMADIIKSQAKIKN</sequence>
<dbReference type="Proteomes" id="UP000713904">
    <property type="component" value="Unassembled WGS sequence"/>
</dbReference>
<reference evidence="1 2" key="1">
    <citation type="submission" date="2020-05" db="EMBL/GenBank/DDBJ databases">
        <title>Draft genome of xy-202 and genomic insight in genome of the genus Peptostreptococcus.</title>
        <authorList>
            <person name="Zhang Z."/>
        </authorList>
    </citation>
    <scope>NUCLEOTIDE SEQUENCE [LARGE SCALE GENOMIC DNA]</scope>
    <source>
        <strain evidence="1 2">DSM 27025</strain>
    </source>
</reference>
<dbReference type="RefSeq" id="WP_185623257.1">
    <property type="nucleotide sequence ID" value="NZ_JABGBW010000001.1"/>
</dbReference>
<evidence type="ECO:0000313" key="2">
    <source>
        <dbReference type="Proteomes" id="UP000713904"/>
    </source>
</evidence>
<keyword evidence="2" id="KW-1185">Reference proteome</keyword>
<comment type="caution">
    <text evidence="1">The sequence shown here is derived from an EMBL/GenBank/DDBJ whole genome shotgun (WGS) entry which is preliminary data.</text>
</comment>
<gene>
    <name evidence="1" type="ORF">HLB29_00780</name>
</gene>
<dbReference type="EMBL" id="JABGBW010000001">
    <property type="protein sequence ID" value="MBC2575220.1"/>
    <property type="molecule type" value="Genomic_DNA"/>
</dbReference>
<proteinExistence type="predicted"/>
<name>A0ABR6TIH6_9FIRM</name>
<evidence type="ECO:0008006" key="3">
    <source>
        <dbReference type="Google" id="ProtNLM"/>
    </source>
</evidence>
<protein>
    <recommendedName>
        <fullName evidence="3">Phage protein</fullName>
    </recommendedName>
</protein>